<comment type="caution">
    <text evidence="6">The sequence shown here is derived from an EMBL/GenBank/DDBJ whole genome shotgun (WGS) entry which is preliminary data.</text>
</comment>
<dbReference type="Pfam" id="PF01778">
    <property type="entry name" value="Ribosomal_L28e"/>
    <property type="match status" value="1"/>
</dbReference>
<sequence length="280" mass="31550">MATVPGQLIWEIVKKNNSFLVKEFGNGTASVKFSKEPNNLYNLHSYKHSGLANKKTVTIQPGKDQSVLLGTTKTKKQNKPSSLLNKSLMKKEFSRMAKAVSNQVADNHYRPDLKKAALARLSVVNRSLKVAKSGVKKRNRQEKLRGGLTKYFPTLSKYSVPERPLSDTERRDYEKIMSAMQNLDLMENNSTGRSVSAREGDVPDMNSKSAKVSDDSMKRRRSTSCFSFMEISIDPGVKSLKHLDSQKLKDEIKRWAKAVVTYARQVSQHFGSSRRSTSDE</sequence>
<evidence type="ECO:0000256" key="1">
    <source>
        <dbReference type="ARBA" id="ARBA00007926"/>
    </source>
</evidence>
<dbReference type="InterPro" id="IPR002672">
    <property type="entry name" value="Ribosomal_eL28"/>
</dbReference>
<dbReference type="GO" id="GO:0005840">
    <property type="term" value="C:ribosome"/>
    <property type="evidence" value="ECO:0007669"/>
    <property type="project" value="UniProtKB-KW"/>
</dbReference>
<feature type="region of interest" description="Disordered" evidence="4">
    <location>
        <begin position="191"/>
        <end position="216"/>
    </location>
</feature>
<dbReference type="Gene3D" id="3.30.390.110">
    <property type="match status" value="1"/>
</dbReference>
<evidence type="ECO:0000256" key="2">
    <source>
        <dbReference type="ARBA" id="ARBA00022980"/>
    </source>
</evidence>
<dbReference type="Proteomes" id="UP001293254">
    <property type="component" value="Unassembled WGS sequence"/>
</dbReference>
<dbReference type="PANTHER" id="PTHR10544">
    <property type="entry name" value="60S RIBOSOMAL PROTEIN L28"/>
    <property type="match status" value="1"/>
</dbReference>
<keyword evidence="3" id="KW-0687">Ribonucleoprotein</keyword>
<gene>
    <name evidence="6" type="ORF">Salat_1498700</name>
</gene>
<dbReference type="FunFam" id="3.30.390.110:FF:000002">
    <property type="entry name" value="60S ribosomal protein L28"/>
    <property type="match status" value="1"/>
</dbReference>
<organism evidence="6 7">
    <name type="scientific">Sesamum alatum</name>
    <dbReference type="NCBI Taxonomy" id="300844"/>
    <lineage>
        <taxon>Eukaryota</taxon>
        <taxon>Viridiplantae</taxon>
        <taxon>Streptophyta</taxon>
        <taxon>Embryophyta</taxon>
        <taxon>Tracheophyta</taxon>
        <taxon>Spermatophyta</taxon>
        <taxon>Magnoliopsida</taxon>
        <taxon>eudicotyledons</taxon>
        <taxon>Gunneridae</taxon>
        <taxon>Pentapetalae</taxon>
        <taxon>asterids</taxon>
        <taxon>lamiids</taxon>
        <taxon>Lamiales</taxon>
        <taxon>Pedaliaceae</taxon>
        <taxon>Sesamum</taxon>
    </lineage>
</organism>
<dbReference type="EMBL" id="JACGWO010000005">
    <property type="protein sequence ID" value="KAK4427298.1"/>
    <property type="molecule type" value="Genomic_DNA"/>
</dbReference>
<keyword evidence="7" id="KW-1185">Reference proteome</keyword>
<comment type="similarity">
    <text evidence="1">Belongs to the eukaryotic ribosomal protein eL28 family.</text>
</comment>
<reference evidence="6" key="1">
    <citation type="submission" date="2020-06" db="EMBL/GenBank/DDBJ databases">
        <authorList>
            <person name="Li T."/>
            <person name="Hu X."/>
            <person name="Zhang T."/>
            <person name="Song X."/>
            <person name="Zhang H."/>
            <person name="Dai N."/>
            <person name="Sheng W."/>
            <person name="Hou X."/>
            <person name="Wei L."/>
        </authorList>
    </citation>
    <scope>NUCLEOTIDE SEQUENCE</scope>
    <source>
        <strain evidence="6">3651</strain>
        <tissue evidence="6">Leaf</tissue>
    </source>
</reference>
<dbReference type="InterPro" id="IPR029004">
    <property type="entry name" value="Ribosomal_eL28/Mak16"/>
</dbReference>
<accession>A0AAE1YBW8</accession>
<evidence type="ECO:0000313" key="6">
    <source>
        <dbReference type="EMBL" id="KAK4427298.1"/>
    </source>
</evidence>
<evidence type="ECO:0000256" key="3">
    <source>
        <dbReference type="ARBA" id="ARBA00023274"/>
    </source>
</evidence>
<protein>
    <submittedName>
        <fullName evidence="6">60S ribosomal protein L28-2</fullName>
    </submittedName>
</protein>
<dbReference type="GO" id="GO:1990904">
    <property type="term" value="C:ribonucleoprotein complex"/>
    <property type="evidence" value="ECO:0007669"/>
    <property type="project" value="UniProtKB-KW"/>
</dbReference>
<evidence type="ECO:0000256" key="4">
    <source>
        <dbReference type="SAM" id="MobiDB-lite"/>
    </source>
</evidence>
<dbReference type="GO" id="GO:0006412">
    <property type="term" value="P:translation"/>
    <property type="evidence" value="ECO:0007669"/>
    <property type="project" value="InterPro"/>
</dbReference>
<reference evidence="6" key="2">
    <citation type="journal article" date="2024" name="Plant">
        <title>Genomic evolution and insights into agronomic trait innovations of Sesamum species.</title>
        <authorList>
            <person name="Miao H."/>
            <person name="Wang L."/>
            <person name="Qu L."/>
            <person name="Liu H."/>
            <person name="Sun Y."/>
            <person name="Le M."/>
            <person name="Wang Q."/>
            <person name="Wei S."/>
            <person name="Zheng Y."/>
            <person name="Lin W."/>
            <person name="Duan Y."/>
            <person name="Cao H."/>
            <person name="Xiong S."/>
            <person name="Wang X."/>
            <person name="Wei L."/>
            <person name="Li C."/>
            <person name="Ma Q."/>
            <person name="Ju M."/>
            <person name="Zhao R."/>
            <person name="Li G."/>
            <person name="Mu C."/>
            <person name="Tian Q."/>
            <person name="Mei H."/>
            <person name="Zhang T."/>
            <person name="Gao T."/>
            <person name="Zhang H."/>
        </authorList>
    </citation>
    <scope>NUCLEOTIDE SEQUENCE</scope>
    <source>
        <strain evidence="6">3651</strain>
    </source>
</reference>
<evidence type="ECO:0000259" key="5">
    <source>
        <dbReference type="Pfam" id="PF01778"/>
    </source>
</evidence>
<keyword evidence="2 6" id="KW-0689">Ribosomal protein</keyword>
<proteinExistence type="inferred from homology"/>
<evidence type="ECO:0000313" key="7">
    <source>
        <dbReference type="Proteomes" id="UP001293254"/>
    </source>
</evidence>
<name>A0AAE1YBW8_9LAMI</name>
<dbReference type="AlphaFoldDB" id="A0AAE1YBW8"/>
<feature type="domain" description="Ribosomal eL28/Mak16" evidence="5">
    <location>
        <begin position="8"/>
        <end position="127"/>
    </location>
</feature>
<dbReference type="GO" id="GO:0003735">
    <property type="term" value="F:structural constituent of ribosome"/>
    <property type="evidence" value="ECO:0007669"/>
    <property type="project" value="InterPro"/>
</dbReference>